<dbReference type="Gene3D" id="1.20.120.350">
    <property type="entry name" value="Voltage-gated potassium channels. Chain C"/>
    <property type="match status" value="1"/>
</dbReference>
<keyword evidence="2" id="KW-0813">Transport</keyword>
<dbReference type="InterPro" id="IPR000210">
    <property type="entry name" value="BTB/POZ_dom"/>
</dbReference>
<dbReference type="InterPro" id="IPR027359">
    <property type="entry name" value="Volt_channel_dom_sf"/>
</dbReference>
<keyword evidence="5" id="KW-0631">Potassium channel</keyword>
<dbReference type="PANTHER" id="PTHR11537:SF252">
    <property type="entry name" value="POTASSIUM VOLTAGE-GATED CHANNEL PROTEIN SHAW"/>
    <property type="match status" value="1"/>
</dbReference>
<dbReference type="GO" id="GO:0001508">
    <property type="term" value="P:action potential"/>
    <property type="evidence" value="ECO:0007669"/>
    <property type="project" value="TreeGrafter"/>
</dbReference>
<dbReference type="Gene3D" id="1.10.287.70">
    <property type="match status" value="1"/>
</dbReference>
<dbReference type="GO" id="GO:0043679">
    <property type="term" value="C:axon terminus"/>
    <property type="evidence" value="ECO:0007669"/>
    <property type="project" value="TreeGrafter"/>
</dbReference>
<dbReference type="SUPFAM" id="SSF54695">
    <property type="entry name" value="POZ domain"/>
    <property type="match status" value="1"/>
</dbReference>
<dbReference type="Pfam" id="PF00520">
    <property type="entry name" value="Ion_trans"/>
    <property type="match status" value="1"/>
</dbReference>
<dbReference type="PRINTS" id="PR01498">
    <property type="entry name" value="SHAWCHANNEL"/>
</dbReference>
<comment type="subcellular location">
    <subcellularLocation>
        <location evidence="1">Membrane</location>
        <topology evidence="1">Multi-pass membrane protein</topology>
    </subcellularLocation>
</comment>
<dbReference type="PRINTS" id="PR00169">
    <property type="entry name" value="KCHANNEL"/>
</dbReference>
<evidence type="ECO:0000256" key="6">
    <source>
        <dbReference type="ARBA" id="ARBA00022882"/>
    </source>
</evidence>
<evidence type="ECO:0000256" key="4">
    <source>
        <dbReference type="ARBA" id="ARBA00022692"/>
    </source>
</evidence>
<feature type="transmembrane region" description="Helical" evidence="13">
    <location>
        <begin position="186"/>
        <end position="204"/>
    </location>
</feature>
<dbReference type="Gene3D" id="3.30.710.10">
    <property type="entry name" value="Potassium Channel Kv1.1, Chain A"/>
    <property type="match status" value="1"/>
</dbReference>
<keyword evidence="7" id="KW-0630">Potassium</keyword>
<organism evidence="15 16">
    <name type="scientific">Paralvinella palmiformis</name>
    <dbReference type="NCBI Taxonomy" id="53620"/>
    <lineage>
        <taxon>Eukaryota</taxon>
        <taxon>Metazoa</taxon>
        <taxon>Spiralia</taxon>
        <taxon>Lophotrochozoa</taxon>
        <taxon>Annelida</taxon>
        <taxon>Polychaeta</taxon>
        <taxon>Sedentaria</taxon>
        <taxon>Canalipalpata</taxon>
        <taxon>Terebellida</taxon>
        <taxon>Terebelliformia</taxon>
        <taxon>Alvinellidae</taxon>
        <taxon>Paralvinella</taxon>
    </lineage>
</organism>
<dbReference type="PRINTS" id="PR01491">
    <property type="entry name" value="KVCHANNEL"/>
</dbReference>
<evidence type="ECO:0000256" key="10">
    <source>
        <dbReference type="ARBA" id="ARBA00023136"/>
    </source>
</evidence>
<feature type="transmembrane region" description="Helical" evidence="13">
    <location>
        <begin position="354"/>
        <end position="373"/>
    </location>
</feature>
<dbReference type="InterPro" id="IPR003131">
    <property type="entry name" value="T1-type_BTB"/>
</dbReference>
<dbReference type="EMBL" id="JAODUP010000060">
    <property type="protein sequence ID" value="KAK2164675.1"/>
    <property type="molecule type" value="Genomic_DNA"/>
</dbReference>
<keyword evidence="3" id="KW-0633">Potassium transport</keyword>
<keyword evidence="8 13" id="KW-1133">Transmembrane helix</keyword>
<feature type="domain" description="BTB" evidence="14">
    <location>
        <begin position="32"/>
        <end position="135"/>
    </location>
</feature>
<dbReference type="GO" id="GO:0008076">
    <property type="term" value="C:voltage-gated potassium channel complex"/>
    <property type="evidence" value="ECO:0007669"/>
    <property type="project" value="InterPro"/>
</dbReference>
<evidence type="ECO:0000256" key="7">
    <source>
        <dbReference type="ARBA" id="ARBA00022958"/>
    </source>
</evidence>
<dbReference type="InterPro" id="IPR003968">
    <property type="entry name" value="K_chnl_volt-dep_Kv"/>
</dbReference>
<evidence type="ECO:0000256" key="9">
    <source>
        <dbReference type="ARBA" id="ARBA00023065"/>
    </source>
</evidence>
<keyword evidence="6" id="KW-0851">Voltage-gated channel</keyword>
<dbReference type="AlphaFoldDB" id="A0AAD9K5C3"/>
<feature type="transmembrane region" description="Helical" evidence="13">
    <location>
        <begin position="380"/>
        <end position="405"/>
    </location>
</feature>
<dbReference type="InterPro" id="IPR003974">
    <property type="entry name" value="K_chnl_volt-dep_Kv3"/>
</dbReference>
<evidence type="ECO:0000313" key="16">
    <source>
        <dbReference type="Proteomes" id="UP001208570"/>
    </source>
</evidence>
<dbReference type="InterPro" id="IPR028325">
    <property type="entry name" value="VG_K_chnl"/>
</dbReference>
<comment type="caution">
    <text evidence="15">The sequence shown here is derived from an EMBL/GenBank/DDBJ whole genome shotgun (WGS) entry which is preliminary data.</text>
</comment>
<dbReference type="InterPro" id="IPR011333">
    <property type="entry name" value="SKP1/BTB/POZ_sf"/>
</dbReference>
<dbReference type="FunFam" id="1.10.287.70:FF:000028">
    <property type="entry name" value="potassium voltage-gated channel subfamily D member 3"/>
    <property type="match status" value="1"/>
</dbReference>
<keyword evidence="4 13" id="KW-0812">Transmembrane</keyword>
<dbReference type="PANTHER" id="PTHR11537">
    <property type="entry name" value="VOLTAGE-GATED POTASSIUM CHANNEL"/>
    <property type="match status" value="1"/>
</dbReference>
<evidence type="ECO:0000256" key="11">
    <source>
        <dbReference type="ARBA" id="ARBA00023303"/>
    </source>
</evidence>
<dbReference type="GO" id="GO:0005251">
    <property type="term" value="F:delayed rectifier potassium channel activity"/>
    <property type="evidence" value="ECO:0007669"/>
    <property type="project" value="TreeGrafter"/>
</dbReference>
<sequence length="553" mass="62915">MTSRKTQSIVPRLDLSELDVTDDLDTSNPGDKRLVLNVGGQKHETWMSTLERIPGTRLALLARLQEADETYDISTGEYFFDRHPRAFDSVLQYYRTEELHVDKGSCGNIMKAELKFWGIEESEIEACCWADYSRYTEHKDTLRDLDNTFAISVEEKWEGPQTRTRRLANNIWLFLEDPASSRGAKLYAIISTFFVALSIAIFVLETHPLFQIDEITQQSMTKILSPEDLTPTGSLARCCCEPVNITKPNYKAVPHQALKILDYVSVCFFTLELLLSVSTVNHQSLKDIFRIIVILRIVRILRIFKLMKHYNAFKILVYTIKVSTKELLLMVVFLMSGVLMFASIIHYAEETNFPNIPIAIWWALVTMTTVGYGDKYPVGYIGYGVGSLCVVCGVLVIAFTVPIVVNNFSLYYSHAQTRIKIPKSMKRMMLKDKLKMLKNKKPPPKTTLKADIALTSRDANFTTLSTQTDRSYRNGTLTHRNTTRQLASNKERNTHRTIHGVNVDKKSGSGGQTVSPVELSDIESFDSGYMELNKKKINDVNVFIYMEITTALI</sequence>
<feature type="transmembrane region" description="Helical" evidence="13">
    <location>
        <begin position="288"/>
        <end position="307"/>
    </location>
</feature>
<evidence type="ECO:0000313" key="15">
    <source>
        <dbReference type="EMBL" id="KAK2164675.1"/>
    </source>
</evidence>
<evidence type="ECO:0000256" key="2">
    <source>
        <dbReference type="ARBA" id="ARBA00022448"/>
    </source>
</evidence>
<dbReference type="GO" id="GO:0032590">
    <property type="term" value="C:dendrite membrane"/>
    <property type="evidence" value="ECO:0007669"/>
    <property type="project" value="TreeGrafter"/>
</dbReference>
<evidence type="ECO:0000256" key="8">
    <source>
        <dbReference type="ARBA" id="ARBA00022989"/>
    </source>
</evidence>
<dbReference type="GO" id="GO:0045211">
    <property type="term" value="C:postsynaptic membrane"/>
    <property type="evidence" value="ECO:0007669"/>
    <property type="project" value="TreeGrafter"/>
</dbReference>
<dbReference type="FunFam" id="3.30.710.10:FF:000020">
    <property type="entry name" value="Potassium voltage-gated channel protein Shaw"/>
    <property type="match status" value="1"/>
</dbReference>
<keyword evidence="16" id="KW-1185">Reference proteome</keyword>
<feature type="transmembrane region" description="Helical" evidence="13">
    <location>
        <begin position="327"/>
        <end position="348"/>
    </location>
</feature>
<evidence type="ECO:0000256" key="13">
    <source>
        <dbReference type="SAM" id="Phobius"/>
    </source>
</evidence>
<protein>
    <recommendedName>
        <fullName evidence="14">BTB domain-containing protein</fullName>
    </recommendedName>
</protein>
<evidence type="ECO:0000256" key="12">
    <source>
        <dbReference type="SAM" id="MobiDB-lite"/>
    </source>
</evidence>
<reference evidence="15" key="1">
    <citation type="journal article" date="2023" name="Mol. Biol. Evol.">
        <title>Third-Generation Sequencing Reveals the Adaptive Role of the Epigenome in Three Deep-Sea Polychaetes.</title>
        <authorList>
            <person name="Perez M."/>
            <person name="Aroh O."/>
            <person name="Sun Y."/>
            <person name="Lan Y."/>
            <person name="Juniper S.K."/>
            <person name="Young C.R."/>
            <person name="Angers B."/>
            <person name="Qian P.Y."/>
        </authorList>
    </citation>
    <scope>NUCLEOTIDE SEQUENCE</scope>
    <source>
        <strain evidence="15">P08H-3</strain>
    </source>
</reference>
<evidence type="ECO:0000259" key="14">
    <source>
        <dbReference type="SMART" id="SM00225"/>
    </source>
</evidence>
<keyword evidence="9" id="KW-0406">Ion transport</keyword>
<proteinExistence type="predicted"/>
<dbReference type="Proteomes" id="UP001208570">
    <property type="component" value="Unassembled WGS sequence"/>
</dbReference>
<dbReference type="SMART" id="SM00225">
    <property type="entry name" value="BTB"/>
    <property type="match status" value="1"/>
</dbReference>
<dbReference type="GO" id="GO:0032809">
    <property type="term" value="C:neuronal cell body membrane"/>
    <property type="evidence" value="ECO:0007669"/>
    <property type="project" value="TreeGrafter"/>
</dbReference>
<evidence type="ECO:0000256" key="1">
    <source>
        <dbReference type="ARBA" id="ARBA00004141"/>
    </source>
</evidence>
<dbReference type="GO" id="GO:0042734">
    <property type="term" value="C:presynaptic membrane"/>
    <property type="evidence" value="ECO:0007669"/>
    <property type="project" value="TreeGrafter"/>
</dbReference>
<dbReference type="InterPro" id="IPR005821">
    <property type="entry name" value="Ion_trans_dom"/>
</dbReference>
<keyword evidence="10 13" id="KW-0472">Membrane</keyword>
<gene>
    <name evidence="15" type="ORF">LSH36_60g00004</name>
</gene>
<evidence type="ECO:0000256" key="3">
    <source>
        <dbReference type="ARBA" id="ARBA00022538"/>
    </source>
</evidence>
<feature type="region of interest" description="Disordered" evidence="12">
    <location>
        <begin position="489"/>
        <end position="515"/>
    </location>
</feature>
<dbReference type="GO" id="GO:0051260">
    <property type="term" value="P:protein homooligomerization"/>
    <property type="evidence" value="ECO:0007669"/>
    <property type="project" value="InterPro"/>
</dbReference>
<name>A0AAD9K5C3_9ANNE</name>
<evidence type="ECO:0000256" key="5">
    <source>
        <dbReference type="ARBA" id="ARBA00022826"/>
    </source>
</evidence>
<keyword evidence="11" id="KW-0407">Ion channel</keyword>
<accession>A0AAD9K5C3</accession>
<dbReference type="Pfam" id="PF02214">
    <property type="entry name" value="BTB_2"/>
    <property type="match status" value="1"/>
</dbReference>
<dbReference type="SUPFAM" id="SSF81324">
    <property type="entry name" value="Voltage-gated potassium channels"/>
    <property type="match status" value="1"/>
</dbReference>